<dbReference type="PRINTS" id="PR00127">
    <property type="entry name" value="CLPPROTEASEP"/>
</dbReference>
<dbReference type="HAMAP" id="MF_00444">
    <property type="entry name" value="ClpP"/>
    <property type="match status" value="1"/>
</dbReference>
<dbReference type="Proteomes" id="UP001403385">
    <property type="component" value="Unassembled WGS sequence"/>
</dbReference>
<dbReference type="RefSeq" id="WP_346821976.1">
    <property type="nucleotide sequence ID" value="NZ_JBDKWZ010000008.1"/>
</dbReference>
<dbReference type="InterPro" id="IPR033135">
    <property type="entry name" value="ClpP_His_AS"/>
</dbReference>
<evidence type="ECO:0000256" key="8">
    <source>
        <dbReference type="PROSITE-ProRule" id="PRU10086"/>
    </source>
</evidence>
<dbReference type="InterPro" id="IPR029045">
    <property type="entry name" value="ClpP/crotonase-like_dom_sf"/>
</dbReference>
<dbReference type="InterPro" id="IPR001907">
    <property type="entry name" value="ClpP"/>
</dbReference>
<dbReference type="SUPFAM" id="SSF52096">
    <property type="entry name" value="ClpP/crotonase"/>
    <property type="match status" value="1"/>
</dbReference>
<dbReference type="Pfam" id="PF00574">
    <property type="entry name" value="CLP_protease"/>
    <property type="match status" value="1"/>
</dbReference>
<dbReference type="GO" id="GO:0005737">
    <property type="term" value="C:cytoplasm"/>
    <property type="evidence" value="ECO:0007669"/>
    <property type="project" value="UniProtKB-SubCell"/>
</dbReference>
<dbReference type="EC" id="3.4.21.92" evidence="7"/>
<keyword evidence="5 7" id="KW-0720">Serine protease</keyword>
<evidence type="ECO:0000256" key="7">
    <source>
        <dbReference type="HAMAP-Rule" id="MF_00444"/>
    </source>
</evidence>
<dbReference type="FunFam" id="3.90.226.10:FF:000002">
    <property type="entry name" value="ATP-dependent Clp protease proteolytic subunit"/>
    <property type="match status" value="1"/>
</dbReference>
<evidence type="ECO:0000313" key="10">
    <source>
        <dbReference type="EMBL" id="MEN7549198.1"/>
    </source>
</evidence>
<comment type="similarity">
    <text evidence="1 7 9">Belongs to the peptidase S14 family.</text>
</comment>
<keyword evidence="4 7" id="KW-0378">Hydrolase</keyword>
<dbReference type="Gene3D" id="3.90.226.10">
    <property type="entry name" value="2-enoyl-CoA Hydratase, Chain A, domain 1"/>
    <property type="match status" value="1"/>
</dbReference>
<sequence>MIYKDEFRNFAVKGQGINSMVVDKYIGGVESMTRTVIEERERRFAEIDVFSRLIADRIIFLGTPIDDYISNIIVAQLLFLESLDAKKDVLMYINSPGGSVYAGLGIYDTMQIVRPDVATICTGLAASMGAVILCAGAPEKRSALPHSRVMIHQPLGGAQGQASDIEITAREIQKLKKELYDIIARHSGQTYDKVWEDSDRDYWMTANEAQKYGLVDEVLNPRER</sequence>
<dbReference type="GO" id="GO:0004252">
    <property type="term" value="F:serine-type endopeptidase activity"/>
    <property type="evidence" value="ECO:0007669"/>
    <property type="project" value="UniProtKB-UniRule"/>
</dbReference>
<evidence type="ECO:0000256" key="4">
    <source>
        <dbReference type="ARBA" id="ARBA00022801"/>
    </source>
</evidence>
<feature type="active site" description="Nucleophile" evidence="7">
    <location>
        <position position="127"/>
    </location>
</feature>
<dbReference type="GO" id="GO:0004176">
    <property type="term" value="F:ATP-dependent peptidase activity"/>
    <property type="evidence" value="ECO:0007669"/>
    <property type="project" value="InterPro"/>
</dbReference>
<comment type="subcellular location">
    <subcellularLocation>
        <location evidence="7">Cytoplasm</location>
    </subcellularLocation>
</comment>
<name>A0AAW9SCW1_9BACT</name>
<dbReference type="InterPro" id="IPR023562">
    <property type="entry name" value="ClpP/TepA"/>
</dbReference>
<dbReference type="CDD" id="cd07017">
    <property type="entry name" value="S14_ClpP_2"/>
    <property type="match status" value="1"/>
</dbReference>
<proteinExistence type="inferred from homology"/>
<keyword evidence="11" id="KW-1185">Reference proteome</keyword>
<comment type="caution">
    <text evidence="10">The sequence shown here is derived from an EMBL/GenBank/DDBJ whole genome shotgun (WGS) entry which is preliminary data.</text>
</comment>
<dbReference type="GO" id="GO:0006515">
    <property type="term" value="P:protein quality control for misfolded or incompletely synthesized proteins"/>
    <property type="evidence" value="ECO:0007669"/>
    <property type="project" value="TreeGrafter"/>
</dbReference>
<keyword evidence="2 7" id="KW-0963">Cytoplasm</keyword>
<dbReference type="EMBL" id="JBDKWZ010000008">
    <property type="protein sequence ID" value="MEN7549198.1"/>
    <property type="molecule type" value="Genomic_DNA"/>
</dbReference>
<evidence type="ECO:0000313" key="11">
    <source>
        <dbReference type="Proteomes" id="UP001403385"/>
    </source>
</evidence>
<evidence type="ECO:0000256" key="9">
    <source>
        <dbReference type="RuleBase" id="RU003567"/>
    </source>
</evidence>
<dbReference type="PANTHER" id="PTHR10381">
    <property type="entry name" value="ATP-DEPENDENT CLP PROTEASE PROTEOLYTIC SUBUNIT"/>
    <property type="match status" value="1"/>
</dbReference>
<evidence type="ECO:0000256" key="6">
    <source>
        <dbReference type="ARBA" id="ARBA00034021"/>
    </source>
</evidence>
<reference evidence="10 11" key="1">
    <citation type="submission" date="2024-04" db="EMBL/GenBank/DDBJ databases">
        <title>Novel genus in family Flammeovirgaceae.</title>
        <authorList>
            <person name="Nguyen T.H."/>
            <person name="Vuong T.Q."/>
            <person name="Le H."/>
            <person name="Kim S.-G."/>
        </authorList>
    </citation>
    <scope>NUCLEOTIDE SEQUENCE [LARGE SCALE GENOMIC DNA]</scope>
    <source>
        <strain evidence="10 11">JCM 23209</strain>
    </source>
</reference>
<gene>
    <name evidence="7" type="primary">clpP</name>
    <name evidence="10" type="ORF">AAG747_14840</name>
</gene>
<dbReference type="NCBIfam" id="NF009205">
    <property type="entry name" value="PRK12553.1"/>
    <property type="match status" value="1"/>
</dbReference>
<dbReference type="GO" id="GO:0051117">
    <property type="term" value="F:ATPase binding"/>
    <property type="evidence" value="ECO:0007669"/>
    <property type="project" value="TreeGrafter"/>
</dbReference>
<evidence type="ECO:0000256" key="5">
    <source>
        <dbReference type="ARBA" id="ARBA00022825"/>
    </source>
</evidence>
<accession>A0AAW9SCW1</accession>
<comment type="subunit">
    <text evidence="7">Fourteen ClpP subunits assemble into 2 heptameric rings which stack back to back to give a disk-like structure with a central cavity, resembling the structure of eukaryotic proteasomes.</text>
</comment>
<dbReference type="NCBIfam" id="NF001368">
    <property type="entry name" value="PRK00277.1"/>
    <property type="match status" value="1"/>
</dbReference>
<evidence type="ECO:0000256" key="3">
    <source>
        <dbReference type="ARBA" id="ARBA00022670"/>
    </source>
</evidence>
<comment type="function">
    <text evidence="7">Cleaves peptides in various proteins in a process that requires ATP hydrolysis. Has a chymotrypsin-like activity. Plays a major role in the degradation of misfolded proteins.</text>
</comment>
<dbReference type="AlphaFoldDB" id="A0AAW9SCW1"/>
<dbReference type="PANTHER" id="PTHR10381:SF70">
    <property type="entry name" value="ATP-DEPENDENT CLP PROTEASE PROTEOLYTIC SUBUNIT"/>
    <property type="match status" value="1"/>
</dbReference>
<comment type="catalytic activity">
    <reaction evidence="6 7 8">
        <text>Hydrolysis of proteins to small peptides in the presence of ATP and magnesium. alpha-casein is the usual test substrate. In the absence of ATP, only oligopeptides shorter than five residues are hydrolyzed (such as succinyl-Leu-Tyr-|-NHMec, and Leu-Tyr-Leu-|-Tyr-Trp, in which cleavage of the -Tyr-|-Leu- and -Tyr-|-Trp bonds also occurs).</text>
        <dbReference type="EC" id="3.4.21.92"/>
    </reaction>
</comment>
<dbReference type="GO" id="GO:0009368">
    <property type="term" value="C:endopeptidase Clp complex"/>
    <property type="evidence" value="ECO:0007669"/>
    <property type="project" value="TreeGrafter"/>
</dbReference>
<feature type="active site" evidence="7 8">
    <location>
        <position position="152"/>
    </location>
</feature>
<dbReference type="PROSITE" id="PS00382">
    <property type="entry name" value="CLP_PROTEASE_HIS"/>
    <property type="match status" value="1"/>
</dbReference>
<protein>
    <recommendedName>
        <fullName evidence="7 9">ATP-dependent Clp protease proteolytic subunit</fullName>
        <ecNumber evidence="7">3.4.21.92</ecNumber>
    </recommendedName>
    <alternativeName>
        <fullName evidence="7">Endopeptidase Clp</fullName>
    </alternativeName>
</protein>
<keyword evidence="3 7" id="KW-0645">Protease</keyword>
<organism evidence="10 11">
    <name type="scientific">Rapidithrix thailandica</name>
    <dbReference type="NCBI Taxonomy" id="413964"/>
    <lineage>
        <taxon>Bacteria</taxon>
        <taxon>Pseudomonadati</taxon>
        <taxon>Bacteroidota</taxon>
        <taxon>Cytophagia</taxon>
        <taxon>Cytophagales</taxon>
        <taxon>Flammeovirgaceae</taxon>
        <taxon>Rapidithrix</taxon>
    </lineage>
</organism>
<evidence type="ECO:0000256" key="1">
    <source>
        <dbReference type="ARBA" id="ARBA00007039"/>
    </source>
</evidence>
<evidence type="ECO:0000256" key="2">
    <source>
        <dbReference type="ARBA" id="ARBA00022490"/>
    </source>
</evidence>